<organism evidence="1 2">
    <name type="scientific">Candidatus Nitrosocosmicus oleophilus</name>
    <dbReference type="NCBI Taxonomy" id="1353260"/>
    <lineage>
        <taxon>Archaea</taxon>
        <taxon>Nitrososphaerota</taxon>
        <taxon>Nitrososphaeria</taxon>
        <taxon>Nitrososphaerales</taxon>
        <taxon>Nitrososphaeraceae</taxon>
        <taxon>Candidatus Nitrosocosmicus</taxon>
    </lineage>
</organism>
<protein>
    <submittedName>
        <fullName evidence="1">Uncharacterized protein</fullName>
    </submittedName>
</protein>
<dbReference type="KEGG" id="taa:NMY3_02662"/>
<dbReference type="GeneID" id="60422591"/>
<proteinExistence type="predicted"/>
<sequence length="229" mass="26778">MYYYDINAKITLIEKLVTEFRSWNILLMDFDTQLSCLENNQLLCPNCDPHPSLEIFLPYQITHDAMITKLIEYDKCNSLIVIDSLNGLLDYFNFNENVVSNNDKKNADSTKSMARLNRNTTKHSGYKSLNLIKIIFECHSKKDIPVVITSYQSQSSIDRLMFETITTDAFPYQENNHFRRISNLVSLLEYFHDKDDLFITILKKTHGLAYKTLTGFPKFPHTRKIKKNL</sequence>
<dbReference type="OrthoDB" id="10301at2157"/>
<reference evidence="2" key="1">
    <citation type="submission" date="2015-10" db="EMBL/GenBank/DDBJ databases">
        <title>Niche specialization of a soil ammonia-oxidizing archaeon, Candidatus Nitrosocosmicus oleophilus.</title>
        <authorList>
            <person name="Jung M.-Y."/>
            <person name="Rhee S.-K."/>
        </authorList>
    </citation>
    <scope>NUCLEOTIDE SEQUENCE [LARGE SCALE GENOMIC DNA]</scope>
    <source>
        <strain evidence="2">MY3</strain>
    </source>
</reference>
<dbReference type="EMBL" id="CP012850">
    <property type="protein sequence ID" value="ALI36853.1"/>
    <property type="molecule type" value="Genomic_DNA"/>
</dbReference>
<name>A0A654M2N4_9ARCH</name>
<evidence type="ECO:0000313" key="2">
    <source>
        <dbReference type="Proteomes" id="UP000058925"/>
    </source>
</evidence>
<keyword evidence="2" id="KW-1185">Reference proteome</keyword>
<gene>
    <name evidence="1" type="ORF">NMY3_02662</name>
</gene>
<accession>A0A654M2N4</accession>
<evidence type="ECO:0000313" key="1">
    <source>
        <dbReference type="EMBL" id="ALI36853.1"/>
    </source>
</evidence>
<dbReference type="AlphaFoldDB" id="A0A654M2N4"/>
<dbReference type="Proteomes" id="UP000058925">
    <property type="component" value="Chromosome"/>
</dbReference>
<dbReference type="RefSeq" id="WP_196816048.1">
    <property type="nucleotide sequence ID" value="NZ_CP012850.1"/>
</dbReference>